<evidence type="ECO:0000256" key="2">
    <source>
        <dbReference type="ARBA" id="ARBA00023015"/>
    </source>
</evidence>
<sequence>MRKIFTSTHAHSTSYTITLSAIVIYFSPQPYSCTFTIAVVRIDDNADFVFCENSGFARFKEGNERFGSIGEVNLQKLTTVTAPAVEHVNRMMAVMTVTDDCYFKLYLMFDYFDKLVTFTKRKFGLMKKAYELSVLCDCEIALIIFNHANKLFQYASTDMDKVLLKYTEYNEPHESRTNADIIETLRKKGFNGCDSPEPDGEDSIDQSPLNDDKYRKTTEDLDVLFKRYGSTAPPQTFSMPVTVQASSQSTLQFSNPGNALVTTSYVTASSLTDTHLLSPQQPALQRNTVSPGLPQRPASAGALLGGDLNNSNGGCPSPVPNGYTSARASPGLLTVSNGNSLGKVVPAKSPPPPPSPQMVNSRKPDLRVITSQGGKSLMQMNAQRLAAGAQAAQTLTTPVVSVATPSLLAQGLPFSAMPTAYNTEYQLTSADITALHALASPGGFMWGVDKQCSELSSQVSSLAANLRPVTNITQGAMLTVNTNPSVSIKSEPVSPGRDRSTPCPLPSSNTPSSTSGGAILTAPPQYPGSLLCLEPPTGRSPADSVSSNASSFEGSDRDDTGTAGGGTGGAGGGCGSATGTTGSASRSMPPDFSPSAELLMAANEQEQEGGNIKRMRLDTWVT</sequence>
<reference evidence="9 10" key="1">
    <citation type="submission" date="2019-06" db="EMBL/GenBank/DDBJ databases">
        <title>Draft genomes of female and male turbot (Scophthalmus maximus).</title>
        <authorList>
            <person name="Xu H."/>
            <person name="Xu X.-W."/>
            <person name="Shao C."/>
            <person name="Chen S."/>
        </authorList>
    </citation>
    <scope>NUCLEOTIDE SEQUENCE [LARGE SCALE GENOMIC DNA]</scope>
    <source>
        <strain evidence="9">Ysfricsl-2016a</strain>
        <tissue evidence="9">Blood</tissue>
    </source>
</reference>
<keyword evidence="3" id="KW-0238">DNA-binding</keyword>
<dbReference type="GO" id="GO:0005634">
    <property type="term" value="C:nucleus"/>
    <property type="evidence" value="ECO:0007669"/>
    <property type="project" value="UniProtKB-SubCell"/>
</dbReference>
<keyword evidence="6" id="KW-0539">Nucleus</keyword>
<keyword evidence="5" id="KW-0804">Transcription</keyword>
<dbReference type="Gene3D" id="3.40.1810.10">
    <property type="entry name" value="Transcription factor, MADS-box"/>
    <property type="match status" value="1"/>
</dbReference>
<dbReference type="GO" id="GO:0030154">
    <property type="term" value="P:cell differentiation"/>
    <property type="evidence" value="ECO:0007669"/>
    <property type="project" value="TreeGrafter"/>
</dbReference>
<feature type="compositionally biased region" description="Low complexity" evidence="7">
    <location>
        <begin position="506"/>
        <end position="515"/>
    </location>
</feature>
<evidence type="ECO:0000256" key="1">
    <source>
        <dbReference type="ARBA" id="ARBA00004123"/>
    </source>
</evidence>
<dbReference type="GO" id="GO:0046983">
    <property type="term" value="F:protein dimerization activity"/>
    <property type="evidence" value="ECO:0007669"/>
    <property type="project" value="InterPro"/>
</dbReference>
<dbReference type="PANTHER" id="PTHR11945">
    <property type="entry name" value="MADS BOX PROTEIN"/>
    <property type="match status" value="1"/>
</dbReference>
<dbReference type="GO" id="GO:0000981">
    <property type="term" value="F:DNA-binding transcription factor activity, RNA polymerase II-specific"/>
    <property type="evidence" value="ECO:0007669"/>
    <property type="project" value="TreeGrafter"/>
</dbReference>
<evidence type="ECO:0000313" key="10">
    <source>
        <dbReference type="Proteomes" id="UP000438429"/>
    </source>
</evidence>
<keyword evidence="2" id="KW-0805">Transcription regulation</keyword>
<protein>
    <recommendedName>
        <fullName evidence="8">MADS-box domain-containing protein</fullName>
    </recommendedName>
</protein>
<dbReference type="GO" id="GO:0042826">
    <property type="term" value="F:histone deacetylase binding"/>
    <property type="evidence" value="ECO:0007669"/>
    <property type="project" value="TreeGrafter"/>
</dbReference>
<evidence type="ECO:0000259" key="8">
    <source>
        <dbReference type="PROSITE" id="PS50066"/>
    </source>
</evidence>
<dbReference type="Pfam" id="PF12347">
    <property type="entry name" value="HJURP_C"/>
    <property type="match status" value="1"/>
</dbReference>
<organism evidence="9 10">
    <name type="scientific">Scophthalmus maximus</name>
    <name type="common">Turbot</name>
    <name type="synonym">Psetta maxima</name>
    <dbReference type="NCBI Taxonomy" id="52904"/>
    <lineage>
        <taxon>Eukaryota</taxon>
        <taxon>Metazoa</taxon>
        <taxon>Chordata</taxon>
        <taxon>Craniata</taxon>
        <taxon>Vertebrata</taxon>
        <taxon>Euteleostomi</taxon>
        <taxon>Actinopterygii</taxon>
        <taxon>Neopterygii</taxon>
        <taxon>Teleostei</taxon>
        <taxon>Neoteleostei</taxon>
        <taxon>Acanthomorphata</taxon>
        <taxon>Carangaria</taxon>
        <taxon>Pleuronectiformes</taxon>
        <taxon>Pleuronectoidei</taxon>
        <taxon>Scophthalmidae</taxon>
        <taxon>Scophthalmus</taxon>
    </lineage>
</organism>
<evidence type="ECO:0000256" key="4">
    <source>
        <dbReference type="ARBA" id="ARBA00023159"/>
    </source>
</evidence>
<dbReference type="PANTHER" id="PTHR11945:SF837">
    <property type="entry name" value="MYOCYTE ENHANCER FACTOR 2D"/>
    <property type="match status" value="1"/>
</dbReference>
<dbReference type="PROSITE" id="PS50066">
    <property type="entry name" value="MADS_BOX_2"/>
    <property type="match status" value="1"/>
</dbReference>
<dbReference type="SMART" id="SM00432">
    <property type="entry name" value="MADS"/>
    <property type="match status" value="1"/>
</dbReference>
<evidence type="ECO:0000256" key="6">
    <source>
        <dbReference type="ARBA" id="ARBA00023242"/>
    </source>
</evidence>
<comment type="subcellular location">
    <subcellularLocation>
        <location evidence="1">Nucleus</location>
    </subcellularLocation>
</comment>
<keyword evidence="4" id="KW-0010">Activator</keyword>
<evidence type="ECO:0000313" key="9">
    <source>
        <dbReference type="EMBL" id="KAF0024549.1"/>
    </source>
</evidence>
<dbReference type="FunFam" id="3.40.1810.10:FF:000001">
    <property type="entry name" value="Myocyte-specific enhancer factor 2A homolog"/>
    <property type="match status" value="1"/>
</dbReference>
<dbReference type="InterPro" id="IPR036879">
    <property type="entry name" value="TF_MADSbox_sf"/>
</dbReference>
<feature type="region of interest" description="Disordered" evidence="7">
    <location>
        <begin position="284"/>
        <end position="363"/>
    </location>
</feature>
<feature type="region of interest" description="Disordered" evidence="7">
    <location>
        <begin position="191"/>
        <end position="213"/>
    </location>
</feature>
<comment type="caution">
    <text evidence="9">The sequence shown here is derived from an EMBL/GenBank/DDBJ whole genome shotgun (WGS) entry which is preliminary data.</text>
</comment>
<dbReference type="Proteomes" id="UP000438429">
    <property type="component" value="Unassembled WGS sequence"/>
</dbReference>
<dbReference type="Pfam" id="PF00319">
    <property type="entry name" value="SRF-TF"/>
    <property type="match status" value="1"/>
</dbReference>
<evidence type="ECO:0000256" key="3">
    <source>
        <dbReference type="ARBA" id="ARBA00023125"/>
    </source>
</evidence>
<dbReference type="AlphaFoldDB" id="A0A6A4RW69"/>
<feature type="domain" description="MADS-box" evidence="8">
    <location>
        <begin position="110"/>
        <end position="158"/>
    </location>
</feature>
<feature type="compositionally biased region" description="Low complexity" evidence="7">
    <location>
        <begin position="540"/>
        <end position="551"/>
    </location>
</feature>
<feature type="compositionally biased region" description="Low complexity" evidence="7">
    <location>
        <begin position="298"/>
        <end position="314"/>
    </location>
</feature>
<proteinExistence type="predicted"/>
<dbReference type="EMBL" id="VEVO01000021">
    <property type="protein sequence ID" value="KAF0024549.1"/>
    <property type="molecule type" value="Genomic_DNA"/>
</dbReference>
<evidence type="ECO:0000256" key="7">
    <source>
        <dbReference type="SAM" id="MobiDB-lite"/>
    </source>
</evidence>
<dbReference type="GO" id="GO:0007507">
    <property type="term" value="P:heart development"/>
    <property type="evidence" value="ECO:0007669"/>
    <property type="project" value="TreeGrafter"/>
</dbReference>
<name>A0A6A4RW69_SCOMX</name>
<feature type="region of interest" description="Disordered" evidence="7">
    <location>
        <begin position="483"/>
        <end position="622"/>
    </location>
</feature>
<accession>A0A6A4RW69</accession>
<feature type="compositionally biased region" description="Gly residues" evidence="7">
    <location>
        <begin position="562"/>
        <end position="576"/>
    </location>
</feature>
<gene>
    <name evidence="9" type="ORF">F2P81_023351</name>
</gene>
<dbReference type="GO" id="GO:0000978">
    <property type="term" value="F:RNA polymerase II cis-regulatory region sequence-specific DNA binding"/>
    <property type="evidence" value="ECO:0007669"/>
    <property type="project" value="TreeGrafter"/>
</dbReference>
<evidence type="ECO:0000256" key="5">
    <source>
        <dbReference type="ARBA" id="ARBA00023163"/>
    </source>
</evidence>
<dbReference type="PRINTS" id="PR00404">
    <property type="entry name" value="MADSDOMAIN"/>
</dbReference>
<dbReference type="GO" id="GO:0045944">
    <property type="term" value="P:positive regulation of transcription by RNA polymerase II"/>
    <property type="evidence" value="ECO:0007669"/>
    <property type="project" value="TreeGrafter"/>
</dbReference>
<dbReference type="InterPro" id="IPR002100">
    <property type="entry name" value="TF_MADSbox"/>
</dbReference>
<dbReference type="InterPro" id="IPR022102">
    <property type="entry name" value="HJURP_C"/>
</dbReference>
<dbReference type="SUPFAM" id="SSF55455">
    <property type="entry name" value="SRF-like"/>
    <property type="match status" value="1"/>
</dbReference>